<dbReference type="SUPFAM" id="SSF54637">
    <property type="entry name" value="Thioesterase/thiol ester dehydrase-isomerase"/>
    <property type="match status" value="1"/>
</dbReference>
<proteinExistence type="predicted"/>
<reference evidence="1 2" key="1">
    <citation type="submission" date="2018-09" db="EMBL/GenBank/DDBJ databases">
        <title>Complete genome sequence of Euzebya sp. DY32-46 isolated from seawater of Pacific Ocean.</title>
        <authorList>
            <person name="Xu L."/>
            <person name="Wu Y.-H."/>
            <person name="Xu X.-W."/>
        </authorList>
    </citation>
    <scope>NUCLEOTIDE SEQUENCE [LARGE SCALE GENOMIC DNA]</scope>
    <source>
        <strain evidence="1 2">DY32-46</strain>
    </source>
</reference>
<evidence type="ECO:0000313" key="2">
    <source>
        <dbReference type="Proteomes" id="UP000264006"/>
    </source>
</evidence>
<dbReference type="EMBL" id="CP031165">
    <property type="protein sequence ID" value="AXV06720.1"/>
    <property type="molecule type" value="Genomic_DNA"/>
</dbReference>
<protein>
    <recommendedName>
        <fullName evidence="3">MaoC-like domain-containing protein</fullName>
    </recommendedName>
</protein>
<organism evidence="1 2">
    <name type="scientific">Euzebya pacifica</name>
    <dbReference type="NCBI Taxonomy" id="1608957"/>
    <lineage>
        <taxon>Bacteria</taxon>
        <taxon>Bacillati</taxon>
        <taxon>Actinomycetota</taxon>
        <taxon>Nitriliruptoria</taxon>
        <taxon>Euzebyales</taxon>
    </lineage>
</organism>
<gene>
    <name evidence="1" type="ORF">DVS28_a2035</name>
</gene>
<keyword evidence="2" id="KW-1185">Reference proteome</keyword>
<dbReference type="InterPro" id="IPR029069">
    <property type="entry name" value="HotDog_dom_sf"/>
</dbReference>
<dbReference type="KEGG" id="euz:DVS28_a2035"/>
<dbReference type="AlphaFoldDB" id="A0A346XWX3"/>
<evidence type="ECO:0008006" key="3">
    <source>
        <dbReference type="Google" id="ProtNLM"/>
    </source>
</evidence>
<dbReference type="Gene3D" id="3.10.129.10">
    <property type="entry name" value="Hotdog Thioesterase"/>
    <property type="match status" value="2"/>
</dbReference>
<dbReference type="Proteomes" id="UP000264006">
    <property type="component" value="Chromosome"/>
</dbReference>
<accession>A0A346XWX3</accession>
<evidence type="ECO:0000313" key="1">
    <source>
        <dbReference type="EMBL" id="AXV06720.1"/>
    </source>
</evidence>
<sequence>MLDVSAARSSGLGARPVLPAMFGFFLAVTTEDLTETLSFTWGRTLNVGIDVRWHGLPVTEEDQVAGRAMVVDAWERAGSRGGHRQFLRLRAGFARGDTPVCDWEVLFTESRDEPTMEPVDDHDPRDDQGVTALDPDGAGRELPQVVSPVVDRMMLARLSVALDNPDPLHLDDEVARKAGFDSVIGQGSAVVGMLHEPWRQANGLDVPFTLRSQQLRPYGLGDRLVAAGSVADDGSATVEVCDQEGNVIGRGSLQEGLR</sequence>
<name>A0A346XWX3_9ACTN</name>